<dbReference type="EC" id="2.3.-.-" evidence="4"/>
<name>A0ABW0IM36_9HYPH</name>
<feature type="transmembrane region" description="Helical" evidence="2">
    <location>
        <begin position="60"/>
        <end position="79"/>
    </location>
</feature>
<evidence type="ECO:0000256" key="1">
    <source>
        <dbReference type="SAM" id="MobiDB-lite"/>
    </source>
</evidence>
<keyword evidence="4" id="KW-0808">Transferase</keyword>
<feature type="domain" description="Acyltransferase 3" evidence="3">
    <location>
        <begin position="21"/>
        <end position="345"/>
    </location>
</feature>
<dbReference type="PANTHER" id="PTHR23028">
    <property type="entry name" value="ACETYLTRANSFERASE"/>
    <property type="match status" value="1"/>
</dbReference>
<evidence type="ECO:0000259" key="3">
    <source>
        <dbReference type="Pfam" id="PF01757"/>
    </source>
</evidence>
<dbReference type="InterPro" id="IPR002656">
    <property type="entry name" value="Acyl_transf_3_dom"/>
</dbReference>
<proteinExistence type="predicted"/>
<evidence type="ECO:0000256" key="2">
    <source>
        <dbReference type="SAM" id="Phobius"/>
    </source>
</evidence>
<dbReference type="EMBL" id="JBHSLW010000009">
    <property type="protein sequence ID" value="MFC5419234.1"/>
    <property type="molecule type" value="Genomic_DNA"/>
</dbReference>
<organism evidence="4 5">
    <name type="scientific">Bosea eneae</name>
    <dbReference type="NCBI Taxonomy" id="151454"/>
    <lineage>
        <taxon>Bacteria</taxon>
        <taxon>Pseudomonadati</taxon>
        <taxon>Pseudomonadota</taxon>
        <taxon>Alphaproteobacteria</taxon>
        <taxon>Hyphomicrobiales</taxon>
        <taxon>Boseaceae</taxon>
        <taxon>Bosea</taxon>
    </lineage>
</organism>
<keyword evidence="5" id="KW-1185">Reference proteome</keyword>
<keyword evidence="2" id="KW-0812">Transmembrane</keyword>
<dbReference type="PANTHER" id="PTHR23028:SF131">
    <property type="entry name" value="BLR2367 PROTEIN"/>
    <property type="match status" value="1"/>
</dbReference>
<feature type="transmembrane region" description="Helical" evidence="2">
    <location>
        <begin position="232"/>
        <end position="252"/>
    </location>
</feature>
<feature type="transmembrane region" description="Helical" evidence="2">
    <location>
        <begin position="100"/>
        <end position="118"/>
    </location>
</feature>
<dbReference type="InterPro" id="IPR050879">
    <property type="entry name" value="Acyltransferase_3"/>
</dbReference>
<feature type="region of interest" description="Disordered" evidence="1">
    <location>
        <begin position="359"/>
        <end position="384"/>
    </location>
</feature>
<keyword evidence="2" id="KW-0472">Membrane</keyword>
<reference evidence="5" key="1">
    <citation type="journal article" date="2019" name="Int. J. Syst. Evol. Microbiol.">
        <title>The Global Catalogue of Microorganisms (GCM) 10K type strain sequencing project: providing services to taxonomists for standard genome sequencing and annotation.</title>
        <authorList>
            <consortium name="The Broad Institute Genomics Platform"/>
            <consortium name="The Broad Institute Genome Sequencing Center for Infectious Disease"/>
            <person name="Wu L."/>
            <person name="Ma J."/>
        </authorList>
    </citation>
    <scope>NUCLEOTIDE SEQUENCE [LARGE SCALE GENOMIC DNA]</scope>
    <source>
        <strain evidence="5">NCAIM B.01391</strain>
    </source>
</reference>
<feature type="transmembrane region" description="Helical" evidence="2">
    <location>
        <begin position="154"/>
        <end position="176"/>
    </location>
</feature>
<feature type="transmembrane region" description="Helical" evidence="2">
    <location>
        <begin position="326"/>
        <end position="348"/>
    </location>
</feature>
<dbReference type="GO" id="GO:0016746">
    <property type="term" value="F:acyltransferase activity"/>
    <property type="evidence" value="ECO:0007669"/>
    <property type="project" value="UniProtKB-KW"/>
</dbReference>
<comment type="caution">
    <text evidence="4">The sequence shown here is derived from an EMBL/GenBank/DDBJ whole genome shotgun (WGS) entry which is preliminary data.</text>
</comment>
<accession>A0ABW0IM36</accession>
<dbReference type="Pfam" id="PF01757">
    <property type="entry name" value="Acyl_transf_3"/>
    <property type="match status" value="1"/>
</dbReference>
<keyword evidence="2" id="KW-1133">Transmembrane helix</keyword>
<dbReference type="RefSeq" id="WP_377796885.1">
    <property type="nucleotide sequence ID" value="NZ_JBHSLW010000009.1"/>
</dbReference>
<evidence type="ECO:0000313" key="4">
    <source>
        <dbReference type="EMBL" id="MFC5419234.1"/>
    </source>
</evidence>
<evidence type="ECO:0000313" key="5">
    <source>
        <dbReference type="Proteomes" id="UP001596053"/>
    </source>
</evidence>
<protein>
    <submittedName>
        <fullName evidence="4">Acyltransferase family protein</fullName>
        <ecNumber evidence="4">2.3.-.-</ecNumber>
    </submittedName>
</protein>
<gene>
    <name evidence="4" type="ORF">ACFPOB_06615</name>
</gene>
<keyword evidence="4" id="KW-0012">Acyltransferase</keyword>
<feature type="transmembrane region" description="Helical" evidence="2">
    <location>
        <begin position="264"/>
        <end position="282"/>
    </location>
</feature>
<sequence>MSRRRDAPTAIPATAVPLLENLQVCRAFAAITVVIGHALHDAGVVAAGRGVGAPGLKLDWTFGVDVFFVISGFIMVYVSGRNFAKPGAAWQFLRRRLIRIVPLYWALTTLLLITGLLLPQLLTIPVGSLSYIVSSYLFIPEWRVGAPVAEIRPLLALGWTLNYEMLFYVALAGVMFLPAKRAIAVLSVLFAAAVTARFAFDIQQTQLMFWSDPIILEFLMGCYLALARQAGWRLPAPAALLLATAGIVGSVLNSGSAAELRPLVVGLPALMLVAAAALGPSLPRLAPTRIAILLGDASYALYLSHPLVIRSLREVWLKLADPAWPLWVYAVLCVVAASLAAIPIYLLFEQPMTRLLQGKAKGRPEAPEDPATVSPQAAAVSTGR</sequence>
<feature type="transmembrane region" description="Helical" evidence="2">
    <location>
        <begin position="182"/>
        <end position="200"/>
    </location>
</feature>
<feature type="transmembrane region" description="Helical" evidence="2">
    <location>
        <begin position="21"/>
        <end position="40"/>
    </location>
</feature>
<dbReference type="Proteomes" id="UP001596053">
    <property type="component" value="Unassembled WGS sequence"/>
</dbReference>